<dbReference type="InterPro" id="IPR036508">
    <property type="entry name" value="Chitin-bd_dom_sf"/>
</dbReference>
<feature type="transmembrane region" description="Helical" evidence="1">
    <location>
        <begin position="165"/>
        <end position="187"/>
    </location>
</feature>
<accession>A0A6J8C6C0</accession>
<dbReference type="SUPFAM" id="SSF57625">
    <property type="entry name" value="Invertebrate chitin-binding proteins"/>
    <property type="match status" value="1"/>
</dbReference>
<dbReference type="Pfam" id="PF01607">
    <property type="entry name" value="CBM_14"/>
    <property type="match status" value="1"/>
</dbReference>
<name>A0A6J8C6C0_MYTCO</name>
<dbReference type="AlphaFoldDB" id="A0A6J8C6C0"/>
<dbReference type="Proteomes" id="UP000507470">
    <property type="component" value="Unassembled WGS sequence"/>
</dbReference>
<keyword evidence="1" id="KW-0812">Transmembrane</keyword>
<keyword evidence="4" id="KW-1185">Reference proteome</keyword>
<dbReference type="PROSITE" id="PS50940">
    <property type="entry name" value="CHIT_BIND_II"/>
    <property type="match status" value="1"/>
</dbReference>
<dbReference type="Gene3D" id="2.170.140.10">
    <property type="entry name" value="Chitin binding domain"/>
    <property type="match status" value="1"/>
</dbReference>
<sequence>MEFPNEKISFEQRNSAAFGNRAYTDEFPLPPGICGRRRPSHGYIQPYNSIGESISSNHDYLIVQGSIRSNSQQVEIADEFPEHIMYEGETRHHYKNKMEFNNDFDDICIYSEIGNFTKLNMTEQSDVKGFDQKEYVQRLSNNYCGKKDKETNQALKTPTCSPCKMVFVITIITILLTALGFGLYFLILKNVSEESNPSEAPSSTAQFYCLPTGKTILQLNPHQRVDLEDNRNSVLHSCEADVGFPAGNLSIEIMKSGELEFRKLNVATISTEDSKTSCEIHRKINFGILFTSDMEKAIIRCKVIHNYFPDSPPFIPIMKQFHLFQQSNVSMTLHSDQIAGLTSPRASHLHICTGFIGNLTGEISVEIQLEEDDNYQTISPSHTTETDITENCGITRVFKFWIGFTMDMCNAKIRCKVTNGLYPDVSPKYSSSETLYLVSNEFCDQNFEGTITNKHHHPTTCHRYVTCEDKGPSVQACPSSLCFSLEKDYCDFCDQVTTCP</sequence>
<dbReference type="GO" id="GO:0008061">
    <property type="term" value="F:chitin binding"/>
    <property type="evidence" value="ECO:0007669"/>
    <property type="project" value="InterPro"/>
</dbReference>
<evidence type="ECO:0000313" key="3">
    <source>
        <dbReference type="EMBL" id="CAC5391883.1"/>
    </source>
</evidence>
<reference evidence="3 4" key="1">
    <citation type="submission" date="2020-06" db="EMBL/GenBank/DDBJ databases">
        <authorList>
            <person name="Li R."/>
            <person name="Bekaert M."/>
        </authorList>
    </citation>
    <scope>NUCLEOTIDE SEQUENCE [LARGE SCALE GENOMIC DNA]</scope>
    <source>
        <strain evidence="4">wild</strain>
    </source>
</reference>
<dbReference type="OrthoDB" id="6162532at2759"/>
<gene>
    <name evidence="3" type="ORF">MCOR_26862</name>
</gene>
<dbReference type="GO" id="GO:0005576">
    <property type="term" value="C:extracellular region"/>
    <property type="evidence" value="ECO:0007669"/>
    <property type="project" value="InterPro"/>
</dbReference>
<dbReference type="EMBL" id="CACVKT020004853">
    <property type="protein sequence ID" value="CAC5391883.1"/>
    <property type="molecule type" value="Genomic_DNA"/>
</dbReference>
<dbReference type="InterPro" id="IPR002557">
    <property type="entry name" value="Chitin-bd_dom"/>
</dbReference>
<evidence type="ECO:0000259" key="2">
    <source>
        <dbReference type="PROSITE" id="PS50940"/>
    </source>
</evidence>
<feature type="domain" description="Chitin-binding type-2" evidence="2">
    <location>
        <begin position="440"/>
        <end position="500"/>
    </location>
</feature>
<evidence type="ECO:0000313" key="4">
    <source>
        <dbReference type="Proteomes" id="UP000507470"/>
    </source>
</evidence>
<evidence type="ECO:0000256" key="1">
    <source>
        <dbReference type="SAM" id="Phobius"/>
    </source>
</evidence>
<protein>
    <recommendedName>
        <fullName evidence="2">Chitin-binding type-2 domain-containing protein</fullName>
    </recommendedName>
</protein>
<keyword evidence="1" id="KW-1133">Transmembrane helix</keyword>
<organism evidence="3 4">
    <name type="scientific">Mytilus coruscus</name>
    <name type="common">Sea mussel</name>
    <dbReference type="NCBI Taxonomy" id="42192"/>
    <lineage>
        <taxon>Eukaryota</taxon>
        <taxon>Metazoa</taxon>
        <taxon>Spiralia</taxon>
        <taxon>Lophotrochozoa</taxon>
        <taxon>Mollusca</taxon>
        <taxon>Bivalvia</taxon>
        <taxon>Autobranchia</taxon>
        <taxon>Pteriomorphia</taxon>
        <taxon>Mytilida</taxon>
        <taxon>Mytiloidea</taxon>
        <taxon>Mytilidae</taxon>
        <taxon>Mytilinae</taxon>
        <taxon>Mytilus</taxon>
    </lineage>
</organism>
<proteinExistence type="predicted"/>
<keyword evidence="1" id="KW-0472">Membrane</keyword>